<sequence length="161" mass="17103">MLMNADATGDLRRWSLNIETALGITLSATENGAFALRTKGHAMLSVEVAPHHHALILTGQIGTADDSISHRSLKALLALNMSPGLSGTSCIGMAPENNALLMPLIWIPPETAWNEVAFTAVLTAFAEHVDALSMSLINGEINSILDVSRNLPPEAHSPQFA</sequence>
<dbReference type="STRING" id="28092.WM40_14985"/>
<reference evidence="1 2" key="1">
    <citation type="submission" date="2015-03" db="EMBL/GenBank/DDBJ databases">
        <title>Draft Genome Sequence of Burkholderia andropogonis type strain ICMP2807, isolated from Sorghum bicolor.</title>
        <authorList>
            <person name="Lopes-Santos L."/>
            <person name="Castro D.B."/>
            <person name="Ottoboni L.M."/>
            <person name="Park D."/>
            <person name="Weirc B.S."/>
            <person name="Destefano S.A."/>
        </authorList>
    </citation>
    <scope>NUCLEOTIDE SEQUENCE [LARGE SCALE GENOMIC DNA]</scope>
    <source>
        <strain evidence="1 2">ICMP2807</strain>
    </source>
</reference>
<protein>
    <submittedName>
        <fullName evidence="1">Uncharacterized protein</fullName>
    </submittedName>
</protein>
<dbReference type="Pfam" id="PF05932">
    <property type="entry name" value="CesT"/>
    <property type="match status" value="1"/>
</dbReference>
<dbReference type="PATRIC" id="fig|28092.6.peg.3541"/>
<proteinExistence type="predicted"/>
<evidence type="ECO:0000313" key="2">
    <source>
        <dbReference type="Proteomes" id="UP000033618"/>
    </source>
</evidence>
<keyword evidence="2" id="KW-1185">Reference proteome</keyword>
<dbReference type="EMBL" id="LAQU01000015">
    <property type="protein sequence ID" value="KKB62825.1"/>
    <property type="molecule type" value="Genomic_DNA"/>
</dbReference>
<comment type="caution">
    <text evidence="1">The sequence shown here is derived from an EMBL/GenBank/DDBJ whole genome shotgun (WGS) entry which is preliminary data.</text>
</comment>
<organism evidence="1 2">
    <name type="scientific">Robbsia andropogonis</name>
    <dbReference type="NCBI Taxonomy" id="28092"/>
    <lineage>
        <taxon>Bacteria</taxon>
        <taxon>Pseudomonadati</taxon>
        <taxon>Pseudomonadota</taxon>
        <taxon>Betaproteobacteria</taxon>
        <taxon>Burkholderiales</taxon>
        <taxon>Burkholderiaceae</taxon>
        <taxon>Robbsia</taxon>
    </lineage>
</organism>
<gene>
    <name evidence="1" type="ORF">WM40_14985</name>
</gene>
<dbReference type="InterPro" id="IPR010261">
    <property type="entry name" value="Tir_chaperone"/>
</dbReference>
<dbReference type="GO" id="GO:0030254">
    <property type="term" value="P:protein secretion by the type III secretion system"/>
    <property type="evidence" value="ECO:0007669"/>
    <property type="project" value="InterPro"/>
</dbReference>
<accession>A0A0F5JYQ9</accession>
<dbReference type="SUPFAM" id="SSF69635">
    <property type="entry name" value="Type III secretory system chaperone-like"/>
    <property type="match status" value="1"/>
</dbReference>
<dbReference type="Proteomes" id="UP000033618">
    <property type="component" value="Unassembled WGS sequence"/>
</dbReference>
<dbReference type="AlphaFoldDB" id="A0A0F5JYQ9"/>
<dbReference type="Gene3D" id="3.30.1460.10">
    <property type="match status" value="1"/>
</dbReference>
<name>A0A0F5JYQ9_9BURK</name>
<evidence type="ECO:0000313" key="1">
    <source>
        <dbReference type="EMBL" id="KKB62825.1"/>
    </source>
</evidence>
<dbReference type="RefSeq" id="WP_046153249.1">
    <property type="nucleotide sequence ID" value="NZ_CADFGU010000007.1"/>
</dbReference>